<evidence type="ECO:0000313" key="11">
    <source>
        <dbReference type="Proteomes" id="UP000029995"/>
    </source>
</evidence>
<sequence>MLERLFGLSEHGTTVRTEILAGATTFLTMAYIIFVNPQILATTGMDHGAVFVATCLASAVASAFMGFYANYPIAMAPGMGLNAYFAYTVVGQMGYSWQVALGAVFLSGVLFLVISILPIREAIVNSIPRSLKMAISAGIGLFLGIIALQNAGVIAANPATMVGIGNLHAVPTILAAIGFIVMAALVALRVTGAIIIAILGVTVAGILLGVSQFNGIVDLPPSLAPTFLQLDLSGAVHVGLISIVFAFLFVDLFDNAGTLIGVAHRAGLLDAQGRLPRLRKALLADSTMACLGSALGTSTVTSYIESAAGVNAGGRTGLTAVVVAILFLLCLFLAPLATSIPAFATAPALLFVACLMVRGLSEIDWEDATEFVPAVVCAIAMPLTYSIAHGIAFGFITYVGIKALAGRVRDIHPAVAILAVLFVCKFALI</sequence>
<keyword evidence="7 8" id="KW-0472">Membrane</keyword>
<dbReference type="AlphaFoldDB" id="A0A0A0D7G9"/>
<dbReference type="OrthoDB" id="9808458at2"/>
<evidence type="ECO:0000256" key="1">
    <source>
        <dbReference type="ARBA" id="ARBA00004651"/>
    </source>
</evidence>
<dbReference type="GO" id="GO:0005886">
    <property type="term" value="C:plasma membrane"/>
    <property type="evidence" value="ECO:0007669"/>
    <property type="project" value="UniProtKB-SubCell"/>
</dbReference>
<dbReference type="PIRSF" id="PIRSF005353">
    <property type="entry name" value="PbuG"/>
    <property type="match status" value="1"/>
</dbReference>
<dbReference type="Pfam" id="PF00860">
    <property type="entry name" value="Xan_ur_permease"/>
    <property type="match status" value="1"/>
</dbReference>
<comment type="subcellular location">
    <subcellularLocation>
        <location evidence="1 8">Cell membrane</location>
        <topology evidence="1 8">Multi-pass membrane protein</topology>
    </subcellularLocation>
</comment>
<protein>
    <submittedName>
        <fullName evidence="10">Guanine permease</fullName>
    </submittedName>
</protein>
<evidence type="ECO:0000256" key="6">
    <source>
        <dbReference type="ARBA" id="ARBA00022989"/>
    </source>
</evidence>
<feature type="transmembrane region" description="Helical" evidence="9">
    <location>
        <begin position="341"/>
        <end position="360"/>
    </location>
</feature>
<evidence type="ECO:0000256" key="2">
    <source>
        <dbReference type="ARBA" id="ARBA00005697"/>
    </source>
</evidence>
<keyword evidence="6 8" id="KW-1133">Transmembrane helix</keyword>
<feature type="transmembrane region" description="Helical" evidence="9">
    <location>
        <begin position="316"/>
        <end position="334"/>
    </location>
</feature>
<feature type="transmembrane region" description="Helical" evidence="9">
    <location>
        <begin position="131"/>
        <end position="156"/>
    </location>
</feature>
<feature type="transmembrane region" description="Helical" evidence="9">
    <location>
        <begin position="95"/>
        <end position="119"/>
    </location>
</feature>
<evidence type="ECO:0000256" key="3">
    <source>
        <dbReference type="ARBA" id="ARBA00022448"/>
    </source>
</evidence>
<proteinExistence type="inferred from homology"/>
<feature type="transmembrane region" description="Helical" evidence="9">
    <location>
        <begin position="411"/>
        <end position="428"/>
    </location>
</feature>
<reference evidence="10 11" key="1">
    <citation type="submission" date="2014-01" db="EMBL/GenBank/DDBJ databases">
        <title>Genome sequence determination for a cystic fibrosis isolate, Inquilinus limosus.</title>
        <authorList>
            <person name="Pino M."/>
            <person name="Di Conza J."/>
            <person name="Gutkind G."/>
        </authorList>
    </citation>
    <scope>NUCLEOTIDE SEQUENCE [LARGE SCALE GENOMIC DNA]</scope>
    <source>
        <strain evidence="10 11">MP06</strain>
    </source>
</reference>
<keyword evidence="5 8" id="KW-0812">Transmembrane</keyword>
<dbReference type="PANTHER" id="PTHR43337:SF1">
    <property type="entry name" value="XANTHINE_URACIL PERMEASE C887.17-RELATED"/>
    <property type="match status" value="1"/>
</dbReference>
<dbReference type="InterPro" id="IPR045018">
    <property type="entry name" value="Azg-like"/>
</dbReference>
<dbReference type="PANTHER" id="PTHR43337">
    <property type="entry name" value="XANTHINE/URACIL PERMEASE C887.17-RELATED"/>
    <property type="match status" value="1"/>
</dbReference>
<feature type="transmembrane region" description="Helical" evidence="9">
    <location>
        <begin position="234"/>
        <end position="253"/>
    </location>
</feature>
<organism evidence="10 11">
    <name type="scientific">Inquilinus limosus MP06</name>
    <dbReference type="NCBI Taxonomy" id="1398085"/>
    <lineage>
        <taxon>Bacteria</taxon>
        <taxon>Pseudomonadati</taxon>
        <taxon>Pseudomonadota</taxon>
        <taxon>Alphaproteobacteria</taxon>
        <taxon>Rhodospirillales</taxon>
        <taxon>Rhodospirillaceae</taxon>
        <taxon>Inquilinus</taxon>
    </lineage>
</organism>
<dbReference type="Proteomes" id="UP000029995">
    <property type="component" value="Unassembled WGS sequence"/>
</dbReference>
<accession>A0A0A0D7G9</accession>
<dbReference type="GO" id="GO:0015207">
    <property type="term" value="F:adenine transmembrane transporter activity"/>
    <property type="evidence" value="ECO:0007669"/>
    <property type="project" value="TreeGrafter"/>
</dbReference>
<comment type="caution">
    <text evidence="10">The sequence shown here is derived from an EMBL/GenBank/DDBJ whole genome shotgun (WGS) entry which is preliminary data.</text>
</comment>
<evidence type="ECO:0000256" key="7">
    <source>
        <dbReference type="ARBA" id="ARBA00023136"/>
    </source>
</evidence>
<dbReference type="InterPro" id="IPR006043">
    <property type="entry name" value="NCS2"/>
</dbReference>
<evidence type="ECO:0000313" key="10">
    <source>
        <dbReference type="EMBL" id="KGM34626.1"/>
    </source>
</evidence>
<dbReference type="RefSeq" id="WP_034834545.1">
    <property type="nucleotide sequence ID" value="NZ_JANX01000079.1"/>
</dbReference>
<gene>
    <name evidence="10" type="ORF">P409_09130</name>
</gene>
<evidence type="ECO:0000256" key="8">
    <source>
        <dbReference type="PIRNR" id="PIRNR005353"/>
    </source>
</evidence>
<keyword evidence="4 8" id="KW-1003">Cell membrane</keyword>
<feature type="transmembrane region" description="Helical" evidence="9">
    <location>
        <begin position="168"/>
        <end position="188"/>
    </location>
</feature>
<comment type="similarity">
    <text evidence="2 8">Belongs to the nucleobase:cation symporter-2 (NCS2) (TC 2.A.40) family. Azg-like subfamily.</text>
</comment>
<evidence type="ECO:0000256" key="5">
    <source>
        <dbReference type="ARBA" id="ARBA00022692"/>
    </source>
</evidence>
<feature type="transmembrane region" description="Helical" evidence="9">
    <location>
        <begin position="195"/>
        <end position="214"/>
    </location>
</feature>
<feature type="transmembrane region" description="Helical" evidence="9">
    <location>
        <begin position="20"/>
        <end position="37"/>
    </location>
</feature>
<dbReference type="EMBL" id="JANX01000079">
    <property type="protein sequence ID" value="KGM34626.1"/>
    <property type="molecule type" value="Genomic_DNA"/>
</dbReference>
<dbReference type="InterPro" id="IPR026033">
    <property type="entry name" value="Azg-like_bact_archaea"/>
</dbReference>
<keyword evidence="3 8" id="KW-0813">Transport</keyword>
<evidence type="ECO:0000256" key="4">
    <source>
        <dbReference type="ARBA" id="ARBA00022475"/>
    </source>
</evidence>
<name>A0A0A0D7G9_9PROT</name>
<evidence type="ECO:0000256" key="9">
    <source>
        <dbReference type="SAM" id="Phobius"/>
    </source>
</evidence>
<feature type="transmembrane region" description="Helical" evidence="9">
    <location>
        <begin position="372"/>
        <end position="399"/>
    </location>
</feature>
<feature type="transmembrane region" description="Helical" evidence="9">
    <location>
        <begin position="49"/>
        <end position="69"/>
    </location>
</feature>